<dbReference type="AlphaFoldDB" id="A0AAX0RS07"/>
<protein>
    <recommendedName>
        <fullName evidence="3">DUF2624 domain-containing protein</fullName>
    </recommendedName>
</protein>
<organism evidence="1 2">
    <name type="scientific">Peribacillus butanolivorans</name>
    <dbReference type="NCBI Taxonomy" id="421767"/>
    <lineage>
        <taxon>Bacteria</taxon>
        <taxon>Bacillati</taxon>
        <taxon>Bacillota</taxon>
        <taxon>Bacilli</taxon>
        <taxon>Bacillales</taxon>
        <taxon>Bacillaceae</taxon>
        <taxon>Peribacillus</taxon>
    </lineage>
</organism>
<sequence length="87" mass="9858">MLINKITVDQKVFIEACIEKLEKNEALSSDEVIEVLNAFKIGVDKDSIDPTFLISFADFLISNINGFNNKTSAKKLREAFYGERIDK</sequence>
<evidence type="ECO:0000313" key="1">
    <source>
        <dbReference type="EMBL" id="PEJ34221.1"/>
    </source>
</evidence>
<evidence type="ECO:0008006" key="3">
    <source>
        <dbReference type="Google" id="ProtNLM"/>
    </source>
</evidence>
<dbReference type="Proteomes" id="UP000220106">
    <property type="component" value="Unassembled WGS sequence"/>
</dbReference>
<reference evidence="1 2" key="1">
    <citation type="submission" date="2017-09" db="EMBL/GenBank/DDBJ databases">
        <title>Large-scale bioinformatics analysis of Bacillus genomes uncovers conserved roles of natural products in bacterial physiology.</title>
        <authorList>
            <consortium name="Agbiome Team Llc"/>
            <person name="Bleich R.M."/>
            <person name="Kirk G.J."/>
            <person name="Santa Maria K.C."/>
            <person name="Allen S.E."/>
            <person name="Farag S."/>
            <person name="Shank E.A."/>
            <person name="Bowers A."/>
        </authorList>
    </citation>
    <scope>NUCLEOTIDE SEQUENCE [LARGE SCALE GENOMIC DNA]</scope>
    <source>
        <strain evidence="1 2">AFS003229</strain>
    </source>
</reference>
<dbReference type="EMBL" id="NUEQ01000014">
    <property type="protein sequence ID" value="PEJ34221.1"/>
    <property type="molecule type" value="Genomic_DNA"/>
</dbReference>
<proteinExistence type="predicted"/>
<accession>A0AAX0RS07</accession>
<dbReference type="RefSeq" id="WP_098175583.1">
    <property type="nucleotide sequence ID" value="NZ_NUEQ01000014.1"/>
</dbReference>
<evidence type="ECO:0000313" key="2">
    <source>
        <dbReference type="Proteomes" id="UP000220106"/>
    </source>
</evidence>
<gene>
    <name evidence="1" type="ORF">CN689_08745</name>
</gene>
<comment type="caution">
    <text evidence="1">The sequence shown here is derived from an EMBL/GenBank/DDBJ whole genome shotgun (WGS) entry which is preliminary data.</text>
</comment>
<name>A0AAX0RS07_9BACI</name>